<organism evidence="15 16">
    <name type="scientific">Acrasis kona</name>
    <dbReference type="NCBI Taxonomy" id="1008807"/>
    <lineage>
        <taxon>Eukaryota</taxon>
        <taxon>Discoba</taxon>
        <taxon>Heterolobosea</taxon>
        <taxon>Tetramitia</taxon>
        <taxon>Eutetramitia</taxon>
        <taxon>Acrasidae</taxon>
        <taxon>Acrasis</taxon>
    </lineage>
</organism>
<dbReference type="Pfam" id="PF01409">
    <property type="entry name" value="tRNA-synt_2d"/>
    <property type="match status" value="1"/>
</dbReference>
<evidence type="ECO:0000313" key="16">
    <source>
        <dbReference type="Proteomes" id="UP001431209"/>
    </source>
</evidence>
<evidence type="ECO:0000256" key="1">
    <source>
        <dbReference type="ARBA" id="ARBA00004305"/>
    </source>
</evidence>
<dbReference type="CDD" id="cd00496">
    <property type="entry name" value="PheRS_alpha_core"/>
    <property type="match status" value="1"/>
</dbReference>
<keyword evidence="16" id="KW-1185">Reference proteome</keyword>
<dbReference type="Pfam" id="PF03147">
    <property type="entry name" value="FDX-ACB"/>
    <property type="match status" value="1"/>
</dbReference>
<dbReference type="InterPro" id="IPR005121">
    <property type="entry name" value="Fdx_antiC-bd"/>
</dbReference>
<dbReference type="Proteomes" id="UP001431209">
    <property type="component" value="Unassembled WGS sequence"/>
</dbReference>
<dbReference type="PANTHER" id="PTHR11538:SF41">
    <property type="entry name" value="PHENYLALANINE--TRNA LIGASE, MITOCHONDRIAL"/>
    <property type="match status" value="1"/>
</dbReference>
<comment type="caution">
    <text evidence="15">The sequence shown here is derived from an EMBL/GenBank/DDBJ whole genome shotgun (WGS) entry which is preliminary data.</text>
</comment>
<dbReference type="Gene3D" id="3.30.930.10">
    <property type="entry name" value="Bira Bifunctional Protein, Domain 2"/>
    <property type="match status" value="1"/>
</dbReference>
<evidence type="ECO:0000256" key="2">
    <source>
        <dbReference type="ARBA" id="ARBA00008226"/>
    </source>
</evidence>
<evidence type="ECO:0000256" key="12">
    <source>
        <dbReference type="ARBA" id="ARBA00049255"/>
    </source>
</evidence>
<feature type="domain" description="FDX-ACB" evidence="14">
    <location>
        <begin position="297"/>
        <end position="388"/>
    </location>
</feature>
<dbReference type="GO" id="GO:0004826">
    <property type="term" value="F:phenylalanine-tRNA ligase activity"/>
    <property type="evidence" value="ECO:0007669"/>
    <property type="project" value="UniProtKB-EC"/>
</dbReference>
<evidence type="ECO:0000256" key="8">
    <source>
        <dbReference type="ARBA" id="ARBA00022946"/>
    </source>
</evidence>
<evidence type="ECO:0000256" key="9">
    <source>
        <dbReference type="ARBA" id="ARBA00023128"/>
    </source>
</evidence>
<dbReference type="FunFam" id="3.30.70.380:FF:000002">
    <property type="entry name" value="phenylalanine--tRNA ligase, mitochondrial"/>
    <property type="match status" value="1"/>
</dbReference>
<dbReference type="GO" id="GO:0005524">
    <property type="term" value="F:ATP binding"/>
    <property type="evidence" value="ECO:0007669"/>
    <property type="project" value="UniProtKB-KW"/>
</dbReference>
<keyword evidence="8" id="KW-0809">Transit peptide</keyword>
<comment type="similarity">
    <text evidence="2">Belongs to the class-II aminoacyl-tRNA synthetase family.</text>
</comment>
<keyword evidence="10" id="KW-0030">Aminoacyl-tRNA synthetase</keyword>
<evidence type="ECO:0000256" key="11">
    <source>
        <dbReference type="ARBA" id="ARBA00031194"/>
    </source>
</evidence>
<dbReference type="SUPFAM" id="SSF55681">
    <property type="entry name" value="Class II aaRS and biotin synthetases"/>
    <property type="match status" value="1"/>
</dbReference>
<feature type="domain" description="Aminoacyl-transfer RNA synthetases class-II family profile" evidence="13">
    <location>
        <begin position="137"/>
        <end position="300"/>
    </location>
</feature>
<sequence>MQNYFTKINRVHNGLTRPLLGFSWRNYSVKYDNITPKINEKIGRNIFLKPNHPINIIKTLVEQHFLKSQPDFKVFDSFHPKVSTKQNFDDLLIPLDHVSRGPSDTYYYDENTVLRTHTTAHQVHLIKDGHKAFLVTGDVYRRDEIDATHYPVFHQMDGVKVFKQGDQKDSGTETLEKHVELELKKDLEGVVRAIFGADSQIRWNVEYFPFTDPSFELEVYFNDHWMEVLGCGVIRSEILKNTGYDTSEYVGYAFGIGLERLAMKVFEIPDIRLFWSQDNRFLSQFKNGEFTKFKSYSKYPACYKDISFWTPSEYNDNSFYELVRDVAGDLVETVKIVDEFKHPKTQRVSKCFRINYRSMDRSLSNEEVDQLQWVVRERVAKELMVELR</sequence>
<keyword evidence="9" id="KW-0496">Mitochondrion</keyword>
<dbReference type="GO" id="GO:0005759">
    <property type="term" value="C:mitochondrial matrix"/>
    <property type="evidence" value="ECO:0007669"/>
    <property type="project" value="UniProtKB-SubCell"/>
</dbReference>
<dbReference type="PROSITE" id="PS51447">
    <property type="entry name" value="FDX_ACB"/>
    <property type="match status" value="1"/>
</dbReference>
<evidence type="ECO:0000256" key="5">
    <source>
        <dbReference type="ARBA" id="ARBA00022741"/>
    </source>
</evidence>
<keyword evidence="4" id="KW-0436">Ligase</keyword>
<name>A0AAW2Z7N2_9EUKA</name>
<dbReference type="AlphaFoldDB" id="A0AAW2Z7N2"/>
<keyword evidence="7" id="KW-0648">Protein biosynthesis</keyword>
<gene>
    <name evidence="15" type="ORF">AKO1_003762</name>
</gene>
<evidence type="ECO:0000259" key="14">
    <source>
        <dbReference type="PROSITE" id="PS51447"/>
    </source>
</evidence>
<proteinExistence type="inferred from homology"/>
<dbReference type="PROSITE" id="PS50862">
    <property type="entry name" value="AA_TRNA_LIGASE_II"/>
    <property type="match status" value="1"/>
</dbReference>
<dbReference type="EMBL" id="JAOPGA020001092">
    <property type="protein sequence ID" value="KAL0484958.1"/>
    <property type="molecule type" value="Genomic_DNA"/>
</dbReference>
<dbReference type="InterPro" id="IPR006195">
    <property type="entry name" value="aa-tRNA-synth_II"/>
</dbReference>
<dbReference type="GO" id="GO:0000049">
    <property type="term" value="F:tRNA binding"/>
    <property type="evidence" value="ECO:0007669"/>
    <property type="project" value="InterPro"/>
</dbReference>
<protein>
    <recommendedName>
        <fullName evidence="3">phenylalanine--tRNA ligase</fullName>
        <ecNumber evidence="3">6.1.1.20</ecNumber>
    </recommendedName>
    <alternativeName>
        <fullName evidence="11">Phenylalanyl-tRNA synthetase</fullName>
    </alternativeName>
</protein>
<keyword evidence="5" id="KW-0547">Nucleotide-binding</keyword>
<evidence type="ECO:0000256" key="7">
    <source>
        <dbReference type="ARBA" id="ARBA00022917"/>
    </source>
</evidence>
<dbReference type="GO" id="GO:0006432">
    <property type="term" value="P:phenylalanyl-tRNA aminoacylation"/>
    <property type="evidence" value="ECO:0007669"/>
    <property type="project" value="InterPro"/>
</dbReference>
<dbReference type="NCBIfam" id="TIGR00469">
    <property type="entry name" value="pheS_mito"/>
    <property type="match status" value="1"/>
</dbReference>
<evidence type="ECO:0000256" key="3">
    <source>
        <dbReference type="ARBA" id="ARBA00012814"/>
    </source>
</evidence>
<dbReference type="InterPro" id="IPR004530">
    <property type="entry name" value="Phe-tRNA-synth_IIc_mito"/>
</dbReference>
<evidence type="ECO:0000256" key="4">
    <source>
        <dbReference type="ARBA" id="ARBA00022598"/>
    </source>
</evidence>
<evidence type="ECO:0000313" key="15">
    <source>
        <dbReference type="EMBL" id="KAL0484958.1"/>
    </source>
</evidence>
<comment type="catalytic activity">
    <reaction evidence="12">
        <text>tRNA(Phe) + L-phenylalanine + ATP = L-phenylalanyl-tRNA(Phe) + AMP + diphosphate + H(+)</text>
        <dbReference type="Rhea" id="RHEA:19413"/>
        <dbReference type="Rhea" id="RHEA-COMP:9668"/>
        <dbReference type="Rhea" id="RHEA-COMP:9699"/>
        <dbReference type="ChEBI" id="CHEBI:15378"/>
        <dbReference type="ChEBI" id="CHEBI:30616"/>
        <dbReference type="ChEBI" id="CHEBI:33019"/>
        <dbReference type="ChEBI" id="CHEBI:58095"/>
        <dbReference type="ChEBI" id="CHEBI:78442"/>
        <dbReference type="ChEBI" id="CHEBI:78531"/>
        <dbReference type="ChEBI" id="CHEBI:456215"/>
        <dbReference type="EC" id="6.1.1.20"/>
    </reaction>
</comment>
<accession>A0AAW2Z7N2</accession>
<evidence type="ECO:0000256" key="6">
    <source>
        <dbReference type="ARBA" id="ARBA00022840"/>
    </source>
</evidence>
<dbReference type="InterPro" id="IPR036690">
    <property type="entry name" value="Fdx_antiC-bd_sf"/>
</dbReference>
<reference evidence="15 16" key="1">
    <citation type="submission" date="2024-03" db="EMBL/GenBank/DDBJ databases">
        <title>The Acrasis kona genome and developmental transcriptomes reveal deep origins of eukaryotic multicellular pathways.</title>
        <authorList>
            <person name="Sheikh S."/>
            <person name="Fu C.-J."/>
            <person name="Brown M.W."/>
            <person name="Baldauf S.L."/>
        </authorList>
    </citation>
    <scope>NUCLEOTIDE SEQUENCE [LARGE SCALE GENOMIC DNA]</scope>
    <source>
        <strain evidence="15 16">ATCC MYA-3509</strain>
    </source>
</reference>
<dbReference type="EC" id="6.1.1.20" evidence="3"/>
<dbReference type="SMART" id="SM00896">
    <property type="entry name" value="FDX-ACB"/>
    <property type="match status" value="1"/>
</dbReference>
<evidence type="ECO:0000256" key="10">
    <source>
        <dbReference type="ARBA" id="ARBA00023146"/>
    </source>
</evidence>
<dbReference type="InterPro" id="IPR045864">
    <property type="entry name" value="aa-tRNA-synth_II/BPL/LPL"/>
</dbReference>
<keyword evidence="6" id="KW-0067">ATP-binding</keyword>
<evidence type="ECO:0000259" key="13">
    <source>
        <dbReference type="PROSITE" id="PS50862"/>
    </source>
</evidence>
<dbReference type="PANTHER" id="PTHR11538">
    <property type="entry name" value="PHENYLALANYL-TRNA SYNTHETASE"/>
    <property type="match status" value="1"/>
</dbReference>
<dbReference type="SUPFAM" id="SSF54991">
    <property type="entry name" value="Anticodon-binding domain of PheRS"/>
    <property type="match status" value="1"/>
</dbReference>
<dbReference type="Gene3D" id="3.30.70.380">
    <property type="entry name" value="Ferrodoxin-fold anticodon-binding domain"/>
    <property type="match status" value="1"/>
</dbReference>
<dbReference type="InterPro" id="IPR002319">
    <property type="entry name" value="Phenylalanyl-tRNA_Synthase"/>
</dbReference>
<comment type="subcellular location">
    <subcellularLocation>
        <location evidence="1">Mitochondrion matrix</location>
    </subcellularLocation>
</comment>